<dbReference type="InterPro" id="IPR004326">
    <property type="entry name" value="Mlo"/>
</dbReference>
<dbReference type="Pfam" id="PF03094">
    <property type="entry name" value="Mlo"/>
    <property type="match status" value="1"/>
</dbReference>
<evidence type="ECO:0000256" key="5">
    <source>
        <dbReference type="ARBA" id="ARBA00022989"/>
    </source>
</evidence>
<comment type="similarity">
    <text evidence="2">Belongs to the MLO family.</text>
</comment>
<feature type="transmembrane region" description="Helical" evidence="8">
    <location>
        <begin position="16"/>
        <end position="40"/>
    </location>
</feature>
<dbReference type="GO" id="GO:0006952">
    <property type="term" value="P:defense response"/>
    <property type="evidence" value="ECO:0007669"/>
    <property type="project" value="UniProtKB-KW"/>
</dbReference>
<sequence>MAGASGGRSLEQTPTWAVAVVCFVLVAISIVIEHIIHLIGKGGTPIFGYRSSH</sequence>
<evidence type="ECO:0000256" key="4">
    <source>
        <dbReference type="ARBA" id="ARBA00022821"/>
    </source>
</evidence>
<evidence type="ECO:0000256" key="6">
    <source>
        <dbReference type="ARBA" id="ARBA00023136"/>
    </source>
</evidence>
<keyword evidence="5 8" id="KW-1133">Transmembrane helix</keyword>
<keyword evidence="6 8" id="KW-0472">Membrane</keyword>
<keyword evidence="3 8" id="KW-0812">Transmembrane</keyword>
<organism evidence="9 10">
    <name type="scientific">Sesamum angolense</name>
    <dbReference type="NCBI Taxonomy" id="2727404"/>
    <lineage>
        <taxon>Eukaryota</taxon>
        <taxon>Viridiplantae</taxon>
        <taxon>Streptophyta</taxon>
        <taxon>Embryophyta</taxon>
        <taxon>Tracheophyta</taxon>
        <taxon>Spermatophyta</taxon>
        <taxon>Magnoliopsida</taxon>
        <taxon>eudicotyledons</taxon>
        <taxon>Gunneridae</taxon>
        <taxon>Pentapetalae</taxon>
        <taxon>asterids</taxon>
        <taxon>lamiids</taxon>
        <taxon>Lamiales</taxon>
        <taxon>Pedaliaceae</taxon>
        <taxon>Sesamum</taxon>
    </lineage>
</organism>
<protein>
    <submittedName>
        <fullName evidence="9">MLO protein1</fullName>
    </submittedName>
</protein>
<comment type="caution">
    <text evidence="9">The sequence shown here is derived from an EMBL/GenBank/DDBJ whole genome shotgun (WGS) entry which is preliminary data.</text>
</comment>
<dbReference type="EMBL" id="JACGWL010000002">
    <property type="protein sequence ID" value="KAK4408521.1"/>
    <property type="molecule type" value="Genomic_DNA"/>
</dbReference>
<evidence type="ECO:0000256" key="1">
    <source>
        <dbReference type="ARBA" id="ARBA00004141"/>
    </source>
</evidence>
<evidence type="ECO:0000313" key="9">
    <source>
        <dbReference type="EMBL" id="KAK4408521.1"/>
    </source>
</evidence>
<dbReference type="GO" id="GO:0016020">
    <property type="term" value="C:membrane"/>
    <property type="evidence" value="ECO:0007669"/>
    <property type="project" value="UniProtKB-SubCell"/>
</dbReference>
<evidence type="ECO:0000256" key="7">
    <source>
        <dbReference type="ARBA" id="ARBA00023265"/>
    </source>
</evidence>
<accession>A0AAE1XAW3</accession>
<evidence type="ECO:0000256" key="2">
    <source>
        <dbReference type="ARBA" id="ARBA00006574"/>
    </source>
</evidence>
<keyword evidence="7" id="KW-0568">Pathogenesis-related protein</keyword>
<keyword evidence="4" id="KW-0611">Plant defense</keyword>
<evidence type="ECO:0000256" key="8">
    <source>
        <dbReference type="SAM" id="Phobius"/>
    </source>
</evidence>
<gene>
    <name evidence="9" type="ORF">Sango_0433100</name>
</gene>
<keyword evidence="10" id="KW-1185">Reference proteome</keyword>
<dbReference type="PANTHER" id="PTHR31942:SF34">
    <property type="entry name" value="MLO-LIKE PROTEIN"/>
    <property type="match status" value="1"/>
</dbReference>
<dbReference type="Proteomes" id="UP001289374">
    <property type="component" value="Unassembled WGS sequence"/>
</dbReference>
<evidence type="ECO:0000256" key="3">
    <source>
        <dbReference type="ARBA" id="ARBA00022692"/>
    </source>
</evidence>
<comment type="subcellular location">
    <subcellularLocation>
        <location evidence="1">Membrane</location>
        <topology evidence="1">Multi-pass membrane protein</topology>
    </subcellularLocation>
</comment>
<dbReference type="AlphaFoldDB" id="A0AAE1XAW3"/>
<reference evidence="9" key="1">
    <citation type="submission" date="2020-06" db="EMBL/GenBank/DDBJ databases">
        <authorList>
            <person name="Li T."/>
            <person name="Hu X."/>
            <person name="Zhang T."/>
            <person name="Song X."/>
            <person name="Zhang H."/>
            <person name="Dai N."/>
            <person name="Sheng W."/>
            <person name="Hou X."/>
            <person name="Wei L."/>
        </authorList>
    </citation>
    <scope>NUCLEOTIDE SEQUENCE</scope>
    <source>
        <strain evidence="9">K16</strain>
        <tissue evidence="9">Leaf</tissue>
    </source>
</reference>
<evidence type="ECO:0000313" key="10">
    <source>
        <dbReference type="Proteomes" id="UP001289374"/>
    </source>
</evidence>
<proteinExistence type="inferred from homology"/>
<name>A0AAE1XAW3_9LAMI</name>
<dbReference type="PANTHER" id="PTHR31942">
    <property type="entry name" value="MLO-LIKE PROTEIN 1"/>
    <property type="match status" value="1"/>
</dbReference>
<reference evidence="9" key="2">
    <citation type="journal article" date="2024" name="Plant">
        <title>Genomic evolution and insights into agronomic trait innovations of Sesamum species.</title>
        <authorList>
            <person name="Miao H."/>
            <person name="Wang L."/>
            <person name="Qu L."/>
            <person name="Liu H."/>
            <person name="Sun Y."/>
            <person name="Le M."/>
            <person name="Wang Q."/>
            <person name="Wei S."/>
            <person name="Zheng Y."/>
            <person name="Lin W."/>
            <person name="Duan Y."/>
            <person name="Cao H."/>
            <person name="Xiong S."/>
            <person name="Wang X."/>
            <person name="Wei L."/>
            <person name="Li C."/>
            <person name="Ma Q."/>
            <person name="Ju M."/>
            <person name="Zhao R."/>
            <person name="Li G."/>
            <person name="Mu C."/>
            <person name="Tian Q."/>
            <person name="Mei H."/>
            <person name="Zhang T."/>
            <person name="Gao T."/>
            <person name="Zhang H."/>
        </authorList>
    </citation>
    <scope>NUCLEOTIDE SEQUENCE</scope>
    <source>
        <strain evidence="9">K16</strain>
    </source>
</reference>